<accession>A0ACB6Q7C5</accession>
<comment type="caution">
    <text evidence="1">The sequence shown here is derived from an EMBL/GenBank/DDBJ whole genome shotgun (WGS) entry which is preliminary data.</text>
</comment>
<sequence>MFPNNVPLTTFIIQVTLFCQFWLHLFHLHSQGCSFIAFTTSLHFTIYEMFKIKTLQALAFLLSVARSAVLLRDVAPRQNAQGDVIRMMKCDNLFEIKPDVGGWEQGQAAYWLREIDATPQPNDRVIFDMYTATGDYFYNGANKHYEGTSKGGNAFFVNFDDPGPLRPPDGTPVGQAVFLTRPYNCVTDFTFQYSDSQVLECSGEGCARLSDADVVENSYAAVANACRMGRRVDKVLRSKQGELYQCIKGASPNEHVRQRRRNCMGTVQATKYSECRLLYFLTWVSWSLPGGILHQQLNLVATTLVPTVNSGVSQAVRLLRLVLAAPNSCGRTVHPRYETTLPPSSPKIPPARVLNGI</sequence>
<reference evidence="1" key="1">
    <citation type="journal article" date="2020" name="Stud. Mycol.">
        <title>101 Dothideomycetes genomes: a test case for predicting lifestyles and emergence of pathogens.</title>
        <authorList>
            <person name="Haridas S."/>
            <person name="Albert R."/>
            <person name="Binder M."/>
            <person name="Bloem J."/>
            <person name="Labutti K."/>
            <person name="Salamov A."/>
            <person name="Andreopoulos B."/>
            <person name="Baker S."/>
            <person name="Barry K."/>
            <person name="Bills G."/>
            <person name="Bluhm B."/>
            <person name="Cannon C."/>
            <person name="Castanera R."/>
            <person name="Culley D."/>
            <person name="Daum C."/>
            <person name="Ezra D."/>
            <person name="Gonzalez J."/>
            <person name="Henrissat B."/>
            <person name="Kuo A."/>
            <person name="Liang C."/>
            <person name="Lipzen A."/>
            <person name="Lutzoni F."/>
            <person name="Magnuson J."/>
            <person name="Mondo S."/>
            <person name="Nolan M."/>
            <person name="Ohm R."/>
            <person name="Pangilinan J."/>
            <person name="Park H.-J."/>
            <person name="Ramirez L."/>
            <person name="Alfaro M."/>
            <person name="Sun H."/>
            <person name="Tritt A."/>
            <person name="Yoshinaga Y."/>
            <person name="Zwiers L.-H."/>
            <person name="Turgeon B."/>
            <person name="Goodwin S."/>
            <person name="Spatafora J."/>
            <person name="Crous P."/>
            <person name="Grigoriev I."/>
        </authorList>
    </citation>
    <scope>NUCLEOTIDE SEQUENCE</scope>
    <source>
        <strain evidence="1">ATCC 200398</strain>
    </source>
</reference>
<name>A0ACB6Q7C5_9PLEO</name>
<dbReference type="EMBL" id="MU003564">
    <property type="protein sequence ID" value="KAF2462714.1"/>
    <property type="molecule type" value="Genomic_DNA"/>
</dbReference>
<keyword evidence="2" id="KW-1185">Reference proteome</keyword>
<organism evidence="1 2">
    <name type="scientific">Lindgomyces ingoldianus</name>
    <dbReference type="NCBI Taxonomy" id="673940"/>
    <lineage>
        <taxon>Eukaryota</taxon>
        <taxon>Fungi</taxon>
        <taxon>Dikarya</taxon>
        <taxon>Ascomycota</taxon>
        <taxon>Pezizomycotina</taxon>
        <taxon>Dothideomycetes</taxon>
        <taxon>Pleosporomycetidae</taxon>
        <taxon>Pleosporales</taxon>
        <taxon>Lindgomycetaceae</taxon>
        <taxon>Lindgomyces</taxon>
    </lineage>
</organism>
<dbReference type="Proteomes" id="UP000799755">
    <property type="component" value="Unassembled WGS sequence"/>
</dbReference>
<gene>
    <name evidence="1" type="ORF">BDR25DRAFT_363627</name>
</gene>
<evidence type="ECO:0000313" key="2">
    <source>
        <dbReference type="Proteomes" id="UP000799755"/>
    </source>
</evidence>
<proteinExistence type="predicted"/>
<protein>
    <submittedName>
        <fullName evidence="1">Uncharacterized protein</fullName>
    </submittedName>
</protein>
<evidence type="ECO:0000313" key="1">
    <source>
        <dbReference type="EMBL" id="KAF2462714.1"/>
    </source>
</evidence>